<protein>
    <submittedName>
        <fullName evidence="3">D-(-)-3-hydroxybutyrate oligomer hydrolase</fullName>
    </submittedName>
</protein>
<dbReference type="InterPro" id="IPR016582">
    <property type="entry name" value="OHBut_olig_hydro_put"/>
</dbReference>
<keyword evidence="1 3" id="KW-0378">Hydrolase</keyword>
<evidence type="ECO:0000256" key="2">
    <source>
        <dbReference type="SAM" id="SignalP"/>
    </source>
</evidence>
<evidence type="ECO:0000313" key="4">
    <source>
        <dbReference type="Proteomes" id="UP001499959"/>
    </source>
</evidence>
<comment type="caution">
    <text evidence="3">The sequence shown here is derived from an EMBL/GenBank/DDBJ whole genome shotgun (WGS) entry which is preliminary data.</text>
</comment>
<proteinExistence type="predicted"/>
<feature type="signal peptide" evidence="2">
    <location>
        <begin position="1"/>
        <end position="24"/>
    </location>
</feature>
<organism evidence="3 4">
    <name type="scientific">Lysobacter hankyongensis</name>
    <dbReference type="NCBI Taxonomy" id="1176535"/>
    <lineage>
        <taxon>Bacteria</taxon>
        <taxon>Pseudomonadati</taxon>
        <taxon>Pseudomonadota</taxon>
        <taxon>Gammaproteobacteria</taxon>
        <taxon>Lysobacterales</taxon>
        <taxon>Lysobacteraceae</taxon>
        <taxon>Lysobacter</taxon>
    </lineage>
</organism>
<keyword evidence="2" id="KW-0732">Signal</keyword>
<keyword evidence="4" id="KW-1185">Reference proteome</keyword>
<dbReference type="EMBL" id="BAABJE010000015">
    <property type="protein sequence ID" value="GAA4800449.1"/>
    <property type="molecule type" value="Genomic_DNA"/>
</dbReference>
<feature type="chain" id="PRO_5045671303" evidence="2">
    <location>
        <begin position="25"/>
        <end position="623"/>
    </location>
</feature>
<dbReference type="GO" id="GO:0016787">
    <property type="term" value="F:hydrolase activity"/>
    <property type="evidence" value="ECO:0007669"/>
    <property type="project" value="UniProtKB-KW"/>
</dbReference>
<accession>A0ABP9BUQ2</accession>
<dbReference type="Proteomes" id="UP001499959">
    <property type="component" value="Unassembled WGS sequence"/>
</dbReference>
<sequence length="623" mass="65304">MTLNTFFRSALRLSALTALTTAMAACASGPRSPEDEKTGTRVRESMMFSADRATMHRDGDDLLTAGLGLAGLRSLAPPPFADPTAPTAAELRRRAIWSNWRGIADLAPGGGYGELYGSTATVPGREFSAFATVPGAHQPHRVLVQVPDAFDRKRRCLLVAPSSGSRGVYGAIAVAGAWGLPKGCAVAYTDKGTGTDYFDLDTRSGARADGTVGADAAGGLAFAPAASAGASGVAFKHAHSQDNPEADWGTHVHQAAAFALQALDRAFPADAPFTFDNTRIIAVGISNGGGAVLRAAEQDGDWLDAVVAGEPSVLVDGAGSRALYDYTTEAALLMPCALLTMENLPQPPLQAQARAGWIQRCASLRDAGVIEGADTDAQARDARARLHAQGWTDEALRAGALSVGFDLWRAVAITYASAYGRYGVGEHPCGYRWSMLAADGTPRAATAAERAAWWSDASGIPPGAGVGIVDEIAKVDPAAIRLHCLRDLWRGASADAERVRRGVAETRAGLPRAGLPVTVIHGVDDGLIPMAFTSAPYVAKARAAGRDVRFWQVRNAQHFDAFLGLPDYGARYLPMLPYVYAALDRTLAALEGEGAMPVDAVVQTVPRAGKPLTAEHLAMPAAR</sequence>
<gene>
    <name evidence="3" type="ORF">GCM10023307_28520</name>
</gene>
<evidence type="ECO:0000313" key="3">
    <source>
        <dbReference type="EMBL" id="GAA4800449.1"/>
    </source>
</evidence>
<name>A0ABP9BUQ2_9GAMM</name>
<dbReference type="Pfam" id="PF10605">
    <property type="entry name" value="3HBOH"/>
    <property type="match status" value="1"/>
</dbReference>
<reference evidence="4" key="1">
    <citation type="journal article" date="2019" name="Int. J. Syst. Evol. Microbiol.">
        <title>The Global Catalogue of Microorganisms (GCM) 10K type strain sequencing project: providing services to taxonomists for standard genome sequencing and annotation.</title>
        <authorList>
            <consortium name="The Broad Institute Genomics Platform"/>
            <consortium name="The Broad Institute Genome Sequencing Center for Infectious Disease"/>
            <person name="Wu L."/>
            <person name="Ma J."/>
        </authorList>
    </citation>
    <scope>NUCLEOTIDE SEQUENCE [LARGE SCALE GENOMIC DNA]</scope>
    <source>
        <strain evidence="4">JCM 18204</strain>
    </source>
</reference>
<dbReference type="Gene3D" id="3.40.50.1820">
    <property type="entry name" value="alpha/beta hydrolase"/>
    <property type="match status" value="1"/>
</dbReference>
<dbReference type="InterPro" id="IPR029058">
    <property type="entry name" value="AB_hydrolase_fold"/>
</dbReference>
<evidence type="ECO:0000256" key="1">
    <source>
        <dbReference type="ARBA" id="ARBA00022801"/>
    </source>
</evidence>
<dbReference type="SUPFAM" id="SSF53474">
    <property type="entry name" value="alpha/beta-Hydrolases"/>
    <property type="match status" value="1"/>
</dbReference>